<evidence type="ECO:0000259" key="7">
    <source>
        <dbReference type="PROSITE" id="PS51198"/>
    </source>
</evidence>
<dbReference type="PROSITE" id="PS51198">
    <property type="entry name" value="UVRD_HELICASE_ATP_BIND"/>
    <property type="match status" value="1"/>
</dbReference>
<evidence type="ECO:0000313" key="8">
    <source>
        <dbReference type="EMBL" id="PVE41469.1"/>
    </source>
</evidence>
<keyword evidence="1 6" id="KW-0547">Nucleotide-binding</keyword>
<feature type="repeat" description="ANK" evidence="5">
    <location>
        <begin position="762"/>
        <end position="794"/>
    </location>
</feature>
<evidence type="ECO:0000313" key="9">
    <source>
        <dbReference type="Proteomes" id="UP000037507"/>
    </source>
</evidence>
<dbReference type="Gene3D" id="3.40.50.300">
    <property type="entry name" value="P-loop containing nucleotide triphosphate hydrolases"/>
    <property type="match status" value="2"/>
</dbReference>
<dbReference type="EMBL" id="LFYT02000029">
    <property type="protein sequence ID" value="PVE41469.1"/>
    <property type="molecule type" value="Genomic_DNA"/>
</dbReference>
<dbReference type="Pfam" id="PF13245">
    <property type="entry name" value="AAA_19"/>
    <property type="match status" value="1"/>
</dbReference>
<reference evidence="8" key="1">
    <citation type="submission" date="2017-04" db="EMBL/GenBank/DDBJ databases">
        <title>Unexpected and diverse lifestyles within the genus Limnohabitans.</title>
        <authorList>
            <person name="Kasalicky V."/>
            <person name="Mehrshad M."/>
            <person name="Andrei S.-A."/>
            <person name="Salcher M."/>
            <person name="Kratochvilova H."/>
            <person name="Simek K."/>
            <person name="Ghai R."/>
        </authorList>
    </citation>
    <scope>NUCLEOTIDE SEQUENCE [LARGE SCALE GENOMIC DNA]</scope>
    <source>
        <strain evidence="8">II-D5</strain>
    </source>
</reference>
<dbReference type="SMART" id="SM00248">
    <property type="entry name" value="ANK"/>
    <property type="match status" value="1"/>
</dbReference>
<feature type="domain" description="UvrD-like helicase ATP-binding" evidence="7">
    <location>
        <begin position="132"/>
        <end position="399"/>
    </location>
</feature>
<dbReference type="Gene3D" id="1.25.40.20">
    <property type="entry name" value="Ankyrin repeat-containing domain"/>
    <property type="match status" value="1"/>
</dbReference>
<feature type="binding site" evidence="6">
    <location>
        <begin position="153"/>
        <end position="160"/>
    </location>
    <ligand>
        <name>ATP</name>
        <dbReference type="ChEBI" id="CHEBI:30616"/>
    </ligand>
</feature>
<organism evidence="8 9">
    <name type="scientific">Limnohabitans planktonicus II-D5</name>
    <dbReference type="NCBI Taxonomy" id="1293045"/>
    <lineage>
        <taxon>Bacteria</taxon>
        <taxon>Pseudomonadati</taxon>
        <taxon>Pseudomonadota</taxon>
        <taxon>Betaproteobacteria</taxon>
        <taxon>Burkholderiales</taxon>
        <taxon>Comamonadaceae</taxon>
        <taxon>Limnohabitans</taxon>
    </lineage>
</organism>
<keyword evidence="4 6" id="KW-0067">ATP-binding</keyword>
<proteinExistence type="predicted"/>
<dbReference type="InterPro" id="IPR014016">
    <property type="entry name" value="UvrD-like_ATP-bd"/>
</dbReference>
<protein>
    <recommendedName>
        <fullName evidence="7">UvrD-like helicase ATP-binding domain-containing protein</fullName>
    </recommendedName>
</protein>
<gene>
    <name evidence="8" type="ORF">H663_016925</name>
</gene>
<dbReference type="GO" id="GO:0016787">
    <property type="term" value="F:hydrolase activity"/>
    <property type="evidence" value="ECO:0007669"/>
    <property type="project" value="UniProtKB-UniRule"/>
</dbReference>
<sequence length="974" mass="110263">MRLLHHHHLDTQRVKSQFAKLEKAIARDDFKSPNLKKLSPTPYWRFKLDQSNRLLVQFARYNNETVCLALEVIHQHDYANARFLRGASLQWDQIDVDDDASGEQGDPGRDDGAQTLRYVHPVCSEIHVLDKVLSFDDTQQAVFDTPAPLVLVGSAGSGKTALTLEKLRQAHGRVLYVTQSAFLAQSARAIYFAHGFEAQGQEPEFLSYREFMETLHVPAGRELDFSAFGAWFERYRSAAKQATGGLDAHALFEEFRGVISSRAEGVLSRESYLALGVRQSLLAPAQRAAVFDLFEKYRSWLAGSGFFDLNLLAHDWLPKAQPTYDFMVVDEVQDLTSVQLALLLKTLAKPGQFLLCGDSNQIVHPNFFSWAAVKTLFWQDESLARSQTISVLKANFRNGQAVTHLANRLLKIKHARFGSIDRETNFLVQATAQASGTVQLLADKEATRRELNLKTRGSTQFAVLVLRDEDKAAVRQQFQTPLVFSVHEAKGLEYTNVILVDMVSGQRQAFAEVAQGVQASDLAGDTLDYSRARDKTDRSLELFKFYVNALYVALTRAVDQLLLVESDTAHPLLQLLDLRTQDALNLASTQTSSQQEWAAEARRLELQGKQEQAEAIRQTMLKTQKPSWPIWDEAALQELLPKALLPGQISNKPRQALLDYALWHGQSGWVHDLVGASNFEPAKQIGHAIWASQGKLPVPRARHEGPAQHLARLEADRRDAWRFLVKKAEALAERQRQPYASRGFKEVLRQCDQFGVDHRTYFNATPLMLAAECGNVALVQALLERGADPMTQDHYGHRAWDYALARFLDDPEHKAHQLDVLYPLLSPAVMDVQTDGKLVRLERHQGEYWLLTVMLTSYKKFFSQLLPDAQVERNIKGFCADHLMRHMDRVPDSVLPPRRRTRTYINSVLARAEVNSNYQPSRQLWLRTRNGYYVINPALQLRAHSTKAWVSWHEWLNQPLVLAGCGMRLKAPAD</sequence>
<evidence type="ECO:0000256" key="3">
    <source>
        <dbReference type="ARBA" id="ARBA00022806"/>
    </source>
</evidence>
<evidence type="ECO:0000256" key="5">
    <source>
        <dbReference type="PROSITE-ProRule" id="PRU00023"/>
    </source>
</evidence>
<dbReference type="Proteomes" id="UP000037507">
    <property type="component" value="Unassembled WGS sequence"/>
</dbReference>
<dbReference type="PROSITE" id="PS50088">
    <property type="entry name" value="ANK_REPEAT"/>
    <property type="match status" value="1"/>
</dbReference>
<dbReference type="PANTHER" id="PTHR21529:SF4">
    <property type="entry name" value="TPR AND ANKYRIN REPEAT-CONTAINING PROTEIN 1"/>
    <property type="match status" value="1"/>
</dbReference>
<dbReference type="InterPro" id="IPR036770">
    <property type="entry name" value="Ankyrin_rpt-contain_sf"/>
</dbReference>
<dbReference type="SUPFAM" id="SSF48403">
    <property type="entry name" value="Ankyrin repeat"/>
    <property type="match status" value="1"/>
</dbReference>
<evidence type="ECO:0000256" key="4">
    <source>
        <dbReference type="ARBA" id="ARBA00022840"/>
    </source>
</evidence>
<keyword evidence="5" id="KW-0040">ANK repeat</keyword>
<keyword evidence="9" id="KW-1185">Reference proteome</keyword>
<dbReference type="STRING" id="1293045.H663_01745"/>
<dbReference type="GO" id="GO:0005524">
    <property type="term" value="F:ATP binding"/>
    <property type="evidence" value="ECO:0007669"/>
    <property type="project" value="UniProtKB-UniRule"/>
</dbReference>
<accession>A0A2T7U9Y1</accession>
<evidence type="ECO:0000256" key="2">
    <source>
        <dbReference type="ARBA" id="ARBA00022801"/>
    </source>
</evidence>
<dbReference type="Pfam" id="PF13857">
    <property type="entry name" value="Ank_5"/>
    <property type="match status" value="1"/>
</dbReference>
<dbReference type="PROSITE" id="PS50297">
    <property type="entry name" value="ANK_REP_REGION"/>
    <property type="match status" value="1"/>
</dbReference>
<comment type="caution">
    <text evidence="8">The sequence shown here is derived from an EMBL/GenBank/DDBJ whole genome shotgun (WGS) entry which is preliminary data.</text>
</comment>
<keyword evidence="2 6" id="KW-0378">Hydrolase</keyword>
<dbReference type="GO" id="GO:0004386">
    <property type="term" value="F:helicase activity"/>
    <property type="evidence" value="ECO:0007669"/>
    <property type="project" value="UniProtKB-UniRule"/>
</dbReference>
<dbReference type="AlphaFoldDB" id="A0A2T7U9Y1"/>
<name>A0A2T7U9Y1_9BURK</name>
<dbReference type="InterPro" id="IPR039904">
    <property type="entry name" value="TRANK1"/>
</dbReference>
<keyword evidence="3 6" id="KW-0347">Helicase</keyword>
<dbReference type="SUPFAM" id="SSF52540">
    <property type="entry name" value="P-loop containing nucleoside triphosphate hydrolases"/>
    <property type="match status" value="1"/>
</dbReference>
<dbReference type="InterPro" id="IPR002110">
    <property type="entry name" value="Ankyrin_rpt"/>
</dbReference>
<evidence type="ECO:0000256" key="1">
    <source>
        <dbReference type="ARBA" id="ARBA00022741"/>
    </source>
</evidence>
<dbReference type="InterPro" id="IPR027417">
    <property type="entry name" value="P-loop_NTPase"/>
</dbReference>
<dbReference type="OrthoDB" id="5441773at2"/>
<dbReference type="PANTHER" id="PTHR21529">
    <property type="entry name" value="MAMMARY TURMOR VIRUS RECEPTOR HOMOLOG 1, 2 MTVR1, 2"/>
    <property type="match status" value="1"/>
</dbReference>
<evidence type="ECO:0000256" key="6">
    <source>
        <dbReference type="PROSITE-ProRule" id="PRU00560"/>
    </source>
</evidence>
<dbReference type="RefSeq" id="WP_053169182.1">
    <property type="nucleotide sequence ID" value="NZ_LFYT02000029.1"/>
</dbReference>